<evidence type="ECO:0000313" key="6">
    <source>
        <dbReference type="EMBL" id="GAL32367.1"/>
    </source>
</evidence>
<reference evidence="6 7" key="1">
    <citation type="submission" date="2014-09" db="EMBL/GenBank/DDBJ databases">
        <title>Vibrio maritimus JCM 19240. (C210) whole genome shotgun sequence.</title>
        <authorList>
            <person name="Sawabe T."/>
            <person name="Meirelles P."/>
            <person name="Nakanishi M."/>
            <person name="Sayaka M."/>
            <person name="Hattori M."/>
            <person name="Ohkuma M."/>
        </authorList>
    </citation>
    <scope>NUCLEOTIDE SEQUENCE [LARGE SCALE GENOMIC DNA]</scope>
    <source>
        <strain evidence="6 7">JCM 19240</strain>
    </source>
</reference>
<comment type="caution">
    <text evidence="6">The sequence shown here is derived from an EMBL/GenBank/DDBJ whole genome shotgun (WGS) entry which is preliminary data.</text>
</comment>
<dbReference type="Gene3D" id="3.40.190.10">
    <property type="entry name" value="Periplasmic binding protein-like II"/>
    <property type="match status" value="2"/>
</dbReference>
<proteinExistence type="inferred from homology"/>
<dbReference type="AlphaFoldDB" id="A0A090TM56"/>
<dbReference type="PANTHER" id="PTHR30537">
    <property type="entry name" value="HTH-TYPE TRANSCRIPTIONAL REGULATOR"/>
    <property type="match status" value="1"/>
</dbReference>
<keyword evidence="2" id="KW-0805">Transcription regulation</keyword>
<dbReference type="SUPFAM" id="SSF53850">
    <property type="entry name" value="Periplasmic binding protein-like II"/>
    <property type="match status" value="1"/>
</dbReference>
<accession>A0A090TM56</accession>
<keyword evidence="4" id="KW-0804">Transcription</keyword>
<dbReference type="InterPro" id="IPR005119">
    <property type="entry name" value="LysR_subst-bd"/>
</dbReference>
<dbReference type="PROSITE" id="PS50931">
    <property type="entry name" value="HTH_LYSR"/>
    <property type="match status" value="1"/>
</dbReference>
<dbReference type="InterPro" id="IPR036388">
    <property type="entry name" value="WH-like_DNA-bd_sf"/>
</dbReference>
<evidence type="ECO:0000313" key="7">
    <source>
        <dbReference type="Proteomes" id="UP000029224"/>
    </source>
</evidence>
<evidence type="ECO:0000259" key="5">
    <source>
        <dbReference type="PROSITE" id="PS50931"/>
    </source>
</evidence>
<dbReference type="GO" id="GO:0006351">
    <property type="term" value="P:DNA-templated transcription"/>
    <property type="evidence" value="ECO:0007669"/>
    <property type="project" value="TreeGrafter"/>
</dbReference>
<comment type="similarity">
    <text evidence="1">Belongs to the LysR transcriptional regulatory family.</text>
</comment>
<dbReference type="InterPro" id="IPR058163">
    <property type="entry name" value="LysR-type_TF_proteobact-type"/>
</dbReference>
<dbReference type="Pfam" id="PF00126">
    <property type="entry name" value="HTH_1"/>
    <property type="match status" value="1"/>
</dbReference>
<dbReference type="OrthoDB" id="5526340at2"/>
<dbReference type="GO" id="GO:0003700">
    <property type="term" value="F:DNA-binding transcription factor activity"/>
    <property type="evidence" value="ECO:0007669"/>
    <property type="project" value="InterPro"/>
</dbReference>
<sequence length="300" mass="34155">MKQHVALKSLYSFVAVAELGSMTMAAERLFVSHSAVSQAIKSLETQLDTKLFHRVGRTVSLTREGKAYYRDVAPALEKIVRASEDLLNRKHDERLTINMVNSLALHWWIPRVEKLQQAIPNLDARISNLIGPFDLEREGVDVAIVHGKVDDWQQYYCEKLGDDELVMVCSPNLAKTLPSDDLETLVSNNPIIWVTNDRRKHDWEVWSQAHALSIPDSPRSLTFNASVQAIHAAIRSLGLLVTHRLFIKDEVDNQLLVEVGKAVVNPHQEYYFACPPEKLKRESTLALRRWLKSEFVPSEE</sequence>
<dbReference type="Proteomes" id="UP000029224">
    <property type="component" value="Unassembled WGS sequence"/>
</dbReference>
<organism evidence="6 7">
    <name type="scientific">Vibrio maritimus</name>
    <dbReference type="NCBI Taxonomy" id="990268"/>
    <lineage>
        <taxon>Bacteria</taxon>
        <taxon>Pseudomonadati</taxon>
        <taxon>Pseudomonadota</taxon>
        <taxon>Gammaproteobacteria</taxon>
        <taxon>Vibrionales</taxon>
        <taxon>Vibrionaceae</taxon>
        <taxon>Vibrio</taxon>
    </lineage>
</organism>
<dbReference type="FunFam" id="1.10.10.10:FF:000001">
    <property type="entry name" value="LysR family transcriptional regulator"/>
    <property type="match status" value="1"/>
</dbReference>
<protein>
    <submittedName>
        <fullName evidence="6">Transcriptional regulator LysR family</fullName>
    </submittedName>
</protein>
<evidence type="ECO:0000256" key="1">
    <source>
        <dbReference type="ARBA" id="ARBA00009437"/>
    </source>
</evidence>
<evidence type="ECO:0000256" key="4">
    <source>
        <dbReference type="ARBA" id="ARBA00023163"/>
    </source>
</evidence>
<gene>
    <name evidence="6" type="ORF">JCM19240_5798</name>
</gene>
<dbReference type="InterPro" id="IPR000847">
    <property type="entry name" value="LysR_HTH_N"/>
</dbReference>
<name>A0A090TM56_9VIBR</name>
<dbReference type="SUPFAM" id="SSF46785">
    <property type="entry name" value="Winged helix' DNA-binding domain"/>
    <property type="match status" value="1"/>
</dbReference>
<dbReference type="EMBL" id="BBMT01000001">
    <property type="protein sequence ID" value="GAL32367.1"/>
    <property type="molecule type" value="Genomic_DNA"/>
</dbReference>
<reference evidence="6 7" key="2">
    <citation type="submission" date="2014-09" db="EMBL/GenBank/DDBJ databases">
        <authorList>
            <consortium name="NBRP consortium"/>
            <person name="Sawabe T."/>
            <person name="Meirelles P."/>
            <person name="Nakanishi M."/>
            <person name="Sayaka M."/>
            <person name="Hattori M."/>
            <person name="Ohkuma M."/>
        </authorList>
    </citation>
    <scope>NUCLEOTIDE SEQUENCE [LARGE SCALE GENOMIC DNA]</scope>
    <source>
        <strain evidence="6 7">JCM 19240</strain>
    </source>
</reference>
<dbReference type="PANTHER" id="PTHR30537:SF26">
    <property type="entry name" value="GLYCINE CLEAVAGE SYSTEM TRANSCRIPTIONAL ACTIVATOR"/>
    <property type="match status" value="1"/>
</dbReference>
<dbReference type="GO" id="GO:0043565">
    <property type="term" value="F:sequence-specific DNA binding"/>
    <property type="evidence" value="ECO:0007669"/>
    <property type="project" value="TreeGrafter"/>
</dbReference>
<feature type="domain" description="HTH lysR-type" evidence="5">
    <location>
        <begin position="1"/>
        <end position="62"/>
    </location>
</feature>
<dbReference type="Pfam" id="PF03466">
    <property type="entry name" value="LysR_substrate"/>
    <property type="match status" value="1"/>
</dbReference>
<dbReference type="PRINTS" id="PR00039">
    <property type="entry name" value="HTHLYSR"/>
</dbReference>
<keyword evidence="7" id="KW-1185">Reference proteome</keyword>
<keyword evidence="3" id="KW-0238">DNA-binding</keyword>
<dbReference type="Gene3D" id="1.10.10.10">
    <property type="entry name" value="Winged helix-like DNA-binding domain superfamily/Winged helix DNA-binding domain"/>
    <property type="match status" value="1"/>
</dbReference>
<evidence type="ECO:0000256" key="2">
    <source>
        <dbReference type="ARBA" id="ARBA00023015"/>
    </source>
</evidence>
<dbReference type="InterPro" id="IPR036390">
    <property type="entry name" value="WH_DNA-bd_sf"/>
</dbReference>
<evidence type="ECO:0000256" key="3">
    <source>
        <dbReference type="ARBA" id="ARBA00023125"/>
    </source>
</evidence>